<comment type="similarity">
    <text evidence="1">Belongs to the Gram-positive plasmids replication protein type 1 family.</text>
</comment>
<dbReference type="GO" id="GO:0006260">
    <property type="term" value="P:DNA replication"/>
    <property type="evidence" value="ECO:0007669"/>
    <property type="project" value="UniProtKB-KW"/>
</dbReference>
<accession>Q06586</accession>
<organism evidence="3">
    <name type="scientific">Selenomonas ruminantium</name>
    <dbReference type="NCBI Taxonomy" id="971"/>
    <lineage>
        <taxon>Bacteria</taxon>
        <taxon>Bacillati</taxon>
        <taxon>Bacillota</taxon>
        <taxon>Negativicutes</taxon>
        <taxon>Selenomonadales</taxon>
        <taxon>Selenomonadaceae</taxon>
        <taxon>Selenomonas</taxon>
    </lineage>
</organism>
<name>Q06586_SELRU</name>
<evidence type="ECO:0000256" key="2">
    <source>
        <dbReference type="ARBA" id="ARBA00022705"/>
    </source>
</evidence>
<dbReference type="AlphaFoldDB" id="Q06586"/>
<proteinExistence type="inferred from homology"/>
<dbReference type="GO" id="GO:0003677">
    <property type="term" value="F:DNA binding"/>
    <property type="evidence" value="ECO:0007669"/>
    <property type="project" value="InterPro"/>
</dbReference>
<dbReference type="Pfam" id="PF01446">
    <property type="entry name" value="Rep_1"/>
    <property type="match status" value="1"/>
</dbReference>
<dbReference type="EMBL" id="Z12102">
    <property type="protein sequence ID" value="CAA78083.1"/>
    <property type="molecule type" value="Genomic_DNA"/>
</dbReference>
<keyword evidence="2" id="KW-0235">DNA replication</keyword>
<dbReference type="InterPro" id="IPR000989">
    <property type="entry name" value="Rep"/>
</dbReference>
<evidence type="ECO:0000256" key="1">
    <source>
        <dbReference type="ARBA" id="ARBA00008909"/>
    </source>
</evidence>
<reference evidence="3" key="1">
    <citation type="journal article" date="1993" name="Plasmid">
        <title>Characterization, sequence, and replication of a small cryptic plasmid from Selenomonas ruminantium subspecies lactilytica.</title>
        <authorList>
            <person name="Zhang N."/>
            <person name="Brooker J.D."/>
        </authorList>
    </citation>
    <scope>NUCLEOTIDE SEQUENCE</scope>
    <source>
        <strain evidence="3">Lactilytica</strain>
    </source>
</reference>
<gene>
    <name evidence="3" type="primary">rep21</name>
</gene>
<sequence>MRMTILQENEQDCKLEIIEGTGEVLEDLSGTGRKRPWSERKSESVELLNLFEMARKIDESVISQTRLQALKDCGSWLTFAQQADGTRRLANANFCRLRLCPLCGWRRSLKLFSQVSKISEAILAEKKARFVFVTLTVENVKGEELRATIKRMNEGFKCLVQDKKGMAASATFRANLMGYMKAIEVTYNTKRNDFHPHIHCIFELAPKYFRGKEGGYLTHEDWRVMWRSVMKLDYEPQVDVRAIKNHHGKSRGGSCKVSC</sequence>
<protein>
    <submittedName>
        <fullName evidence="3">Replication protein</fullName>
    </submittedName>
</protein>
<evidence type="ECO:0000313" key="3">
    <source>
        <dbReference type="EMBL" id="CAA78083.1"/>
    </source>
</evidence>